<dbReference type="GO" id="GO:0001042">
    <property type="term" value="F:RNA polymerase I core binding"/>
    <property type="evidence" value="ECO:0007669"/>
    <property type="project" value="TreeGrafter"/>
</dbReference>
<dbReference type="InterPro" id="IPR007991">
    <property type="entry name" value="RNA_pol_I_trans_ini_fac_RRN3"/>
</dbReference>
<dbReference type="GO" id="GO:0006361">
    <property type="term" value="P:transcription initiation at RNA polymerase I promoter"/>
    <property type="evidence" value="ECO:0007669"/>
    <property type="project" value="InterPro"/>
</dbReference>
<evidence type="ECO:0000313" key="2">
    <source>
        <dbReference type="EMBL" id="CAI9724585.1"/>
    </source>
</evidence>
<sequence>MSKKTAKKKPYIQKKFDVTVALEQHKKGKNDLYLDLMTQLKKYQDVKLLKAYLTDFQDCVSLLDGRYYDFVRDVSVVNWFVNEALSKHYLSFLKRLVVAQPVHLKFILQKLLQHFKPALNSSLPVDIQQKEHWILCGHIQLALKSIYDNMPMMPNVLMSLLQKEFPYFKGNVFTVECYTRNLLQISMFMPDHRYKILELIITKMVNFDVLSPRHEIFPENESDDLTEMIDVVAKTEFDLNTGQLMKHPQAEMLDVLMHILLSHIQNVAYNNFEKTSLPDGSVQTKIDLPSCKKLYRELLLIFENVILPTHKTCHVQFFMFYVCKYHILLCDGFLDYLWKKFSNPNTEPIFRVTCSSYLGSFLARSKYLPVSSLLVCLEVFCQWIHDYIDMASNNKDKKPAFLKNHEPFYYLCQAVFYVFVFRVRDILDSEKAIRRALSWNFQRIITCYLNPLKFCMPQLVNKFASITELYQLAMCDTIIEKNRREILKEESFQIAYVDRDCILNSFFPFDPYLLSRSSLFIQPIYREYDTTVPNNQTTYLKNHIDDDDDDFLPQDVNDAEDRTILSIDEFSLFNDCDKEISSGGSRAYDIPRRNWKSKGEKNEIVEAMMVTLTILN</sequence>
<dbReference type="AlphaFoldDB" id="A0AA36AYE7"/>
<protein>
    <recommendedName>
        <fullName evidence="4">RNA polymerase I-specific transcription initiation factor RRN3</fullName>
    </recommendedName>
</protein>
<dbReference type="GO" id="GO:0001181">
    <property type="term" value="F:RNA polymerase I general transcription initiation factor activity"/>
    <property type="evidence" value="ECO:0007669"/>
    <property type="project" value="InterPro"/>
</dbReference>
<dbReference type="Pfam" id="PF05327">
    <property type="entry name" value="RRN3"/>
    <property type="match status" value="1"/>
</dbReference>
<gene>
    <name evidence="2" type="ORF">OCTVUL_1B010406</name>
</gene>
<dbReference type="GO" id="GO:0005634">
    <property type="term" value="C:nucleus"/>
    <property type="evidence" value="ECO:0007669"/>
    <property type="project" value="TreeGrafter"/>
</dbReference>
<reference evidence="2" key="1">
    <citation type="submission" date="2023-08" db="EMBL/GenBank/DDBJ databases">
        <authorList>
            <person name="Alioto T."/>
            <person name="Alioto T."/>
            <person name="Gomez Garrido J."/>
        </authorList>
    </citation>
    <scope>NUCLEOTIDE SEQUENCE</scope>
</reference>
<evidence type="ECO:0000256" key="1">
    <source>
        <dbReference type="ARBA" id="ARBA00010098"/>
    </source>
</evidence>
<proteinExistence type="inferred from homology"/>
<dbReference type="Proteomes" id="UP001162480">
    <property type="component" value="Chromosome 6"/>
</dbReference>
<dbReference type="EMBL" id="OX597819">
    <property type="protein sequence ID" value="CAI9724585.1"/>
    <property type="molecule type" value="Genomic_DNA"/>
</dbReference>
<dbReference type="PANTHER" id="PTHR12790:SF0">
    <property type="entry name" value="RNA POLYMERASE I-SPECIFIC TRANSCRIPTION INITIATION FACTOR RRN3-RELATED"/>
    <property type="match status" value="1"/>
</dbReference>
<name>A0AA36AYE7_OCTVU</name>
<accession>A0AA36AYE7</accession>
<organism evidence="2 3">
    <name type="scientific">Octopus vulgaris</name>
    <name type="common">Common octopus</name>
    <dbReference type="NCBI Taxonomy" id="6645"/>
    <lineage>
        <taxon>Eukaryota</taxon>
        <taxon>Metazoa</taxon>
        <taxon>Spiralia</taxon>
        <taxon>Lophotrochozoa</taxon>
        <taxon>Mollusca</taxon>
        <taxon>Cephalopoda</taxon>
        <taxon>Coleoidea</taxon>
        <taxon>Octopodiformes</taxon>
        <taxon>Octopoda</taxon>
        <taxon>Incirrata</taxon>
        <taxon>Octopodidae</taxon>
        <taxon>Octopus</taxon>
    </lineage>
</organism>
<dbReference type="PANTHER" id="PTHR12790">
    <property type="entry name" value="TRANSCRIPTION INITIATION FACTOR IA RRN3"/>
    <property type="match status" value="1"/>
</dbReference>
<keyword evidence="3" id="KW-1185">Reference proteome</keyword>
<comment type="similarity">
    <text evidence="1">Belongs to the RRN3 family.</text>
</comment>
<evidence type="ECO:0008006" key="4">
    <source>
        <dbReference type="Google" id="ProtNLM"/>
    </source>
</evidence>
<evidence type="ECO:0000313" key="3">
    <source>
        <dbReference type="Proteomes" id="UP001162480"/>
    </source>
</evidence>